<sequence length="92" mass="10366">MPTGSKHKRTTEIEFDGEGNEMRRYFVECRCTLGEDHDDAGVVHSPYSGDEEDEGEAISVYDAADIWRSSGMDEDYTFGYSEDELGRAADEK</sequence>
<organism evidence="1 2">
    <name type="scientific">Arthrobacter mobilis</name>
    <dbReference type="NCBI Taxonomy" id="2724944"/>
    <lineage>
        <taxon>Bacteria</taxon>
        <taxon>Bacillati</taxon>
        <taxon>Actinomycetota</taxon>
        <taxon>Actinomycetes</taxon>
        <taxon>Micrococcales</taxon>
        <taxon>Micrococcaceae</taxon>
        <taxon>Arthrobacter</taxon>
    </lineage>
</organism>
<dbReference type="RefSeq" id="WP_168487857.1">
    <property type="nucleotide sequence ID" value="NZ_JAAZSQ010000018.1"/>
</dbReference>
<dbReference type="EMBL" id="JAAZSQ010000018">
    <property type="protein sequence ID" value="NKX56012.1"/>
    <property type="molecule type" value="Genomic_DNA"/>
</dbReference>
<dbReference type="Proteomes" id="UP000544090">
    <property type="component" value="Unassembled WGS sequence"/>
</dbReference>
<reference evidence="1 2" key="1">
    <citation type="submission" date="2020-04" db="EMBL/GenBank/DDBJ databases">
        <title>Arthrobacter sp. nov.</title>
        <authorList>
            <person name="Liu S."/>
        </authorList>
    </citation>
    <scope>NUCLEOTIDE SEQUENCE [LARGE SCALE GENOMIC DNA]</scope>
    <source>
        <strain evidence="1 2">E918</strain>
    </source>
</reference>
<name>A0A7X6HHS0_9MICC</name>
<keyword evidence="2" id="KW-1185">Reference proteome</keyword>
<comment type="caution">
    <text evidence="1">The sequence shown here is derived from an EMBL/GenBank/DDBJ whole genome shotgun (WGS) entry which is preliminary data.</text>
</comment>
<evidence type="ECO:0000313" key="1">
    <source>
        <dbReference type="EMBL" id="NKX56012.1"/>
    </source>
</evidence>
<protein>
    <submittedName>
        <fullName evidence="1">Uncharacterized protein</fullName>
    </submittedName>
</protein>
<accession>A0A7X6HHS0</accession>
<proteinExistence type="predicted"/>
<gene>
    <name evidence="1" type="ORF">HGG74_15995</name>
</gene>
<dbReference type="AlphaFoldDB" id="A0A7X6HHS0"/>
<evidence type="ECO:0000313" key="2">
    <source>
        <dbReference type="Proteomes" id="UP000544090"/>
    </source>
</evidence>